<protein>
    <submittedName>
        <fullName evidence="2">Uncharacterized protein</fullName>
    </submittedName>
</protein>
<evidence type="ECO:0000313" key="3">
    <source>
        <dbReference type="Proteomes" id="UP000026961"/>
    </source>
</evidence>
<dbReference type="AlphaFoldDB" id="A0A0D9Y3R9"/>
<evidence type="ECO:0000313" key="2">
    <source>
        <dbReference type="EnsemblPlants" id="OGLUM01G04730.4"/>
    </source>
</evidence>
<sequence length="91" mass="10629">MEGKRASLLLRKRKILQARGFFSGGARPHREVTARRRPRRRRTRRERRSPPRPHPGRTTFSAAARRSSQPRCLRRTASWQAHLPSSHSVAR</sequence>
<dbReference type="Proteomes" id="UP000026961">
    <property type="component" value="Chromosome 1"/>
</dbReference>
<accession>A0A0D9Y3R9</accession>
<dbReference type="EnsemblPlants" id="OGLUM01G04730.4">
    <property type="protein sequence ID" value="OGLUM01G04730.4"/>
    <property type="gene ID" value="OGLUM01G04730"/>
</dbReference>
<feature type="compositionally biased region" description="Polar residues" evidence="1">
    <location>
        <begin position="77"/>
        <end position="91"/>
    </location>
</feature>
<feature type="compositionally biased region" description="Basic residues" evidence="1">
    <location>
        <begin position="35"/>
        <end position="55"/>
    </location>
</feature>
<organism evidence="2">
    <name type="scientific">Oryza glumipatula</name>
    <dbReference type="NCBI Taxonomy" id="40148"/>
    <lineage>
        <taxon>Eukaryota</taxon>
        <taxon>Viridiplantae</taxon>
        <taxon>Streptophyta</taxon>
        <taxon>Embryophyta</taxon>
        <taxon>Tracheophyta</taxon>
        <taxon>Spermatophyta</taxon>
        <taxon>Magnoliopsida</taxon>
        <taxon>Liliopsida</taxon>
        <taxon>Poales</taxon>
        <taxon>Poaceae</taxon>
        <taxon>BOP clade</taxon>
        <taxon>Oryzoideae</taxon>
        <taxon>Oryzeae</taxon>
        <taxon>Oryzinae</taxon>
        <taxon>Oryza</taxon>
    </lineage>
</organism>
<keyword evidence="3" id="KW-1185">Reference proteome</keyword>
<feature type="region of interest" description="Disordered" evidence="1">
    <location>
        <begin position="19"/>
        <end position="91"/>
    </location>
</feature>
<dbReference type="HOGENOM" id="CLU_2430626_0_0_1"/>
<name>A0A0D9Y3R9_9ORYZ</name>
<dbReference type="Gramene" id="OGLUM01G04730.4">
    <property type="protein sequence ID" value="OGLUM01G04730.4"/>
    <property type="gene ID" value="OGLUM01G04730"/>
</dbReference>
<proteinExistence type="predicted"/>
<reference evidence="2" key="3">
    <citation type="submission" date="2018-05" db="EMBL/GenBank/DDBJ databases">
        <title>OgluRS3 (Oryza glumaepatula Reference Sequence Version 3).</title>
        <authorList>
            <person name="Zhang J."/>
            <person name="Kudrna D."/>
            <person name="Lee S."/>
            <person name="Talag J."/>
            <person name="Welchert J."/>
            <person name="Wing R.A."/>
        </authorList>
    </citation>
    <scope>NUCLEOTIDE SEQUENCE [LARGE SCALE GENOMIC DNA]</scope>
</reference>
<reference evidence="2" key="1">
    <citation type="submission" date="2013-08" db="EMBL/GenBank/DDBJ databases">
        <title>Oryza genome evolution.</title>
        <authorList>
            <person name="Wing R.A."/>
            <person name="Panaud O."/>
            <person name="Oliveira A.C."/>
        </authorList>
    </citation>
    <scope>NUCLEOTIDE SEQUENCE</scope>
</reference>
<evidence type="ECO:0000256" key="1">
    <source>
        <dbReference type="SAM" id="MobiDB-lite"/>
    </source>
</evidence>
<reference evidence="2" key="2">
    <citation type="submission" date="2015-04" db="UniProtKB">
        <authorList>
            <consortium name="EnsemblPlants"/>
        </authorList>
    </citation>
    <scope>IDENTIFICATION</scope>
</reference>